<dbReference type="AlphaFoldDB" id="A0A9P4YZP5"/>
<evidence type="ECO:0000313" key="1">
    <source>
        <dbReference type="EMBL" id="KAF4124588.1"/>
    </source>
</evidence>
<sequence length="117" mass="12467">MASRVTVFGSASASSPHWRDIAHRHPALLRTPYGIPPRHPRAFCSKSETGLFLSGTRPFAAHLPLHSRSTFSSTVVAAPHPNSDLAWGTCPQCHRRLSAVLEAVAAGPGTGQGIDSY</sequence>
<gene>
    <name evidence="1" type="ORF">GMORB2_5254</name>
</gene>
<name>A0A9P4YZP5_9HYPO</name>
<comment type="caution">
    <text evidence="1">The sequence shown here is derived from an EMBL/GenBank/DDBJ whole genome shotgun (WGS) entry which is preliminary data.</text>
</comment>
<reference evidence="1" key="1">
    <citation type="submission" date="2020-03" db="EMBL/GenBank/DDBJ databases">
        <title>Site-based positive gene gene selection in Geosmithia morbida across the United States reveals a broad range of putative effectors and factors for local host and environmental adapation.</title>
        <authorList>
            <person name="Onufrak A."/>
            <person name="Murdoch R.W."/>
            <person name="Gazis R."/>
            <person name="Huff M."/>
            <person name="Staton M."/>
            <person name="Klingeman W."/>
            <person name="Hadziabdic D."/>
        </authorList>
    </citation>
    <scope>NUCLEOTIDE SEQUENCE</scope>
    <source>
        <strain evidence="1">1262</strain>
    </source>
</reference>
<dbReference type="EMBL" id="JAANYQ010000004">
    <property type="protein sequence ID" value="KAF4124588.1"/>
    <property type="molecule type" value="Genomic_DNA"/>
</dbReference>
<organism evidence="1 2">
    <name type="scientific">Geosmithia morbida</name>
    <dbReference type="NCBI Taxonomy" id="1094350"/>
    <lineage>
        <taxon>Eukaryota</taxon>
        <taxon>Fungi</taxon>
        <taxon>Dikarya</taxon>
        <taxon>Ascomycota</taxon>
        <taxon>Pezizomycotina</taxon>
        <taxon>Sordariomycetes</taxon>
        <taxon>Hypocreomycetidae</taxon>
        <taxon>Hypocreales</taxon>
        <taxon>Bionectriaceae</taxon>
        <taxon>Geosmithia</taxon>
    </lineage>
</organism>
<keyword evidence="2" id="KW-1185">Reference proteome</keyword>
<proteinExistence type="predicted"/>
<dbReference type="Proteomes" id="UP000749293">
    <property type="component" value="Unassembled WGS sequence"/>
</dbReference>
<dbReference type="GeneID" id="55971482"/>
<dbReference type="RefSeq" id="XP_035323240.1">
    <property type="nucleotide sequence ID" value="XM_035467228.1"/>
</dbReference>
<evidence type="ECO:0000313" key="2">
    <source>
        <dbReference type="Proteomes" id="UP000749293"/>
    </source>
</evidence>
<accession>A0A9P4YZP5</accession>
<protein>
    <submittedName>
        <fullName evidence="1">Uncharacterized protein</fullName>
    </submittedName>
</protein>